<dbReference type="GO" id="GO:0005654">
    <property type="term" value="C:nucleoplasm"/>
    <property type="evidence" value="ECO:0007669"/>
    <property type="project" value="TreeGrafter"/>
</dbReference>
<dbReference type="EC" id="2.1.1.221" evidence="1"/>
<evidence type="ECO:0000313" key="9">
    <source>
        <dbReference type="WBParaSite" id="PSAMB.scaffold951size38233.g9953.t1"/>
    </source>
</evidence>
<evidence type="ECO:0000313" key="8">
    <source>
        <dbReference type="Proteomes" id="UP000887566"/>
    </source>
</evidence>
<dbReference type="PANTHER" id="PTHR13563:SF13">
    <property type="entry name" value="TRNA METHYLTRANSFERASE 10 HOMOLOG A"/>
    <property type="match status" value="1"/>
</dbReference>
<keyword evidence="4" id="KW-0949">S-adenosyl-L-methionine</keyword>
<dbReference type="WBParaSite" id="PSAMB.scaffold951size38233.g9953.t1">
    <property type="protein sequence ID" value="PSAMB.scaffold951size38233.g9953.t1"/>
    <property type="gene ID" value="PSAMB.scaffold951size38233.g9953"/>
</dbReference>
<dbReference type="Proteomes" id="UP000887566">
    <property type="component" value="Unplaced"/>
</dbReference>
<evidence type="ECO:0000256" key="4">
    <source>
        <dbReference type="ARBA" id="ARBA00022691"/>
    </source>
</evidence>
<organism evidence="8 9">
    <name type="scientific">Plectus sambesii</name>
    <dbReference type="NCBI Taxonomy" id="2011161"/>
    <lineage>
        <taxon>Eukaryota</taxon>
        <taxon>Metazoa</taxon>
        <taxon>Ecdysozoa</taxon>
        <taxon>Nematoda</taxon>
        <taxon>Chromadorea</taxon>
        <taxon>Plectida</taxon>
        <taxon>Plectina</taxon>
        <taxon>Plectoidea</taxon>
        <taxon>Plectidae</taxon>
        <taxon>Plectus</taxon>
    </lineage>
</organism>
<evidence type="ECO:0000256" key="1">
    <source>
        <dbReference type="ARBA" id="ARBA00012797"/>
    </source>
</evidence>
<accession>A0A914XTD3</accession>
<dbReference type="GO" id="GO:0000049">
    <property type="term" value="F:tRNA binding"/>
    <property type="evidence" value="ECO:0007669"/>
    <property type="project" value="TreeGrafter"/>
</dbReference>
<name>A0A914XTD3_9BILA</name>
<proteinExistence type="predicted"/>
<sequence length="469" mass="52186">MKRFIETFRSFQSDDGKVRTTLEVEELTFDIGKFEDEALIVHYLPLVESTLPTADPFLPSKRRLTKSDEVNRLSLSYLVELKKRPSRIDAAKCLSLGVPKGPMIGHLQRGMTVTLADGRVIKPEDVWLTVDGEEPRQPAVLVVNCPTLSLLPSLVNASALQRYKNSEASDPTSPYLKYVVHYTNDQTLRSDEYVEWMASFGSDTTHLVVNGSGPILPHSDGVYRMQTQLNFLHADIFPNLASHGYSGMLPNAPVETSLGKVNVVVGEPFMSFPLRGRQPIEEDTIFDTIETNKKWDVNLCVEDHLTKFDKSEVVYLTSESENVIETLTEDKVYVIGGLIDHNSQKGLCHRLAVEKGVAHGRLPIDEYVQMKTRQVLTINQVFDILARFTESANWKDAFFSAIPKRKGVVEKDGVEKDDAEKDGAEKDGVEKALDHTDPSQTSREASTTNQPCPVVDPVGTASSIDPLPA</sequence>
<dbReference type="GO" id="GO:0052905">
    <property type="term" value="F:tRNA (guanosine(9)-N1)-methyltransferase activity"/>
    <property type="evidence" value="ECO:0007669"/>
    <property type="project" value="UniProtKB-EC"/>
</dbReference>
<dbReference type="GO" id="GO:0002939">
    <property type="term" value="P:tRNA N1-guanine methylation"/>
    <property type="evidence" value="ECO:0007669"/>
    <property type="project" value="TreeGrafter"/>
</dbReference>
<evidence type="ECO:0000256" key="6">
    <source>
        <dbReference type="SAM" id="MobiDB-lite"/>
    </source>
</evidence>
<feature type="compositionally biased region" description="Polar residues" evidence="6">
    <location>
        <begin position="438"/>
        <end position="451"/>
    </location>
</feature>
<dbReference type="AlphaFoldDB" id="A0A914XTD3"/>
<dbReference type="InterPro" id="IPR036866">
    <property type="entry name" value="RibonucZ/Hydroxyglut_hydro"/>
</dbReference>
<dbReference type="InterPro" id="IPR007356">
    <property type="entry name" value="tRNA_m1G_MeTrfase_euk"/>
</dbReference>
<dbReference type="Gene3D" id="3.60.15.10">
    <property type="entry name" value="Ribonuclease Z/Hydroxyacylglutathione hydrolase-like"/>
    <property type="match status" value="1"/>
</dbReference>
<keyword evidence="8" id="KW-1185">Reference proteome</keyword>
<dbReference type="PANTHER" id="PTHR13563">
    <property type="entry name" value="TRNA (GUANINE-9-) METHYLTRANSFERASE"/>
    <property type="match status" value="1"/>
</dbReference>
<keyword evidence="3" id="KW-0808">Transferase</keyword>
<feature type="compositionally biased region" description="Basic and acidic residues" evidence="6">
    <location>
        <begin position="411"/>
        <end position="437"/>
    </location>
</feature>
<comment type="catalytic activity">
    <reaction evidence="5">
        <text>guanosine(9) in tRNA + S-adenosyl-L-methionine = N(1)-methylguanosine(9) in tRNA + S-adenosyl-L-homocysteine + H(+)</text>
        <dbReference type="Rhea" id="RHEA:43156"/>
        <dbReference type="Rhea" id="RHEA-COMP:10367"/>
        <dbReference type="Rhea" id="RHEA-COMP:10368"/>
        <dbReference type="ChEBI" id="CHEBI:15378"/>
        <dbReference type="ChEBI" id="CHEBI:57856"/>
        <dbReference type="ChEBI" id="CHEBI:59789"/>
        <dbReference type="ChEBI" id="CHEBI:73542"/>
        <dbReference type="ChEBI" id="CHEBI:74269"/>
        <dbReference type="EC" id="2.1.1.221"/>
    </reaction>
</comment>
<evidence type="ECO:0000256" key="5">
    <source>
        <dbReference type="ARBA" id="ARBA00048434"/>
    </source>
</evidence>
<evidence type="ECO:0000256" key="2">
    <source>
        <dbReference type="ARBA" id="ARBA00022603"/>
    </source>
</evidence>
<protein>
    <recommendedName>
        <fullName evidence="1">tRNA (guanine(9)-N(1))-methyltransferase</fullName>
        <ecNumber evidence="1">2.1.1.221</ecNumber>
    </recommendedName>
</protein>
<evidence type="ECO:0000256" key="3">
    <source>
        <dbReference type="ARBA" id="ARBA00022679"/>
    </source>
</evidence>
<dbReference type="SUPFAM" id="SSF56281">
    <property type="entry name" value="Metallo-hydrolase/oxidoreductase"/>
    <property type="match status" value="1"/>
</dbReference>
<dbReference type="InterPro" id="IPR038459">
    <property type="entry name" value="MT_TRM10-typ_sf"/>
</dbReference>
<dbReference type="InterPro" id="IPR028564">
    <property type="entry name" value="MT_TRM10-typ"/>
</dbReference>
<feature type="domain" description="SAM-dependent MTase TRM10-type" evidence="7">
    <location>
        <begin position="161"/>
        <end position="409"/>
    </location>
</feature>
<reference evidence="9" key="1">
    <citation type="submission" date="2022-11" db="UniProtKB">
        <authorList>
            <consortium name="WormBaseParasite"/>
        </authorList>
    </citation>
    <scope>IDENTIFICATION</scope>
</reference>
<evidence type="ECO:0000259" key="7">
    <source>
        <dbReference type="PROSITE" id="PS51675"/>
    </source>
</evidence>
<feature type="region of interest" description="Disordered" evidence="6">
    <location>
        <begin position="411"/>
        <end position="469"/>
    </location>
</feature>
<dbReference type="PROSITE" id="PS51675">
    <property type="entry name" value="SAM_MT_TRM10"/>
    <property type="match status" value="1"/>
</dbReference>
<dbReference type="Gene3D" id="3.40.1280.30">
    <property type="match status" value="1"/>
</dbReference>
<keyword evidence="2" id="KW-0489">Methyltransferase</keyword>